<sequence length="255" mass="28373">MGIDLGWQSGPSGLCCLQWQGNRLHLVDLQRQGAMAPIHAWVDDCSQGCQTAVIAVDAPTLIPNATGMRLPDRLAHRYFGRYHAGCYPANRGRPFAECLVQFGLALEAQGFRHAPRVGPQPRGRYQLEVFPHPATVHLFRLARILKYKKGPLAQRRSQLARLRHYQLTVLPRLQPGLSLDDTSLPEIPETGAALKAVEDQLDSLTCAYVAAYWWYWGCDRTWVLGDVETGYIVVPAPLLPYPHAAADTEGREPEG</sequence>
<proteinExistence type="predicted"/>
<dbReference type="KEGG" id="hhg:XM38_031330"/>
<keyword evidence="2" id="KW-1185">Reference proteome</keyword>
<dbReference type="InterPro" id="IPR008306">
    <property type="entry name" value="UCP018008"/>
</dbReference>
<gene>
    <name evidence="1" type="ORF">XM38_031330</name>
</gene>
<protein>
    <recommendedName>
        <fullName evidence="3">DUF429 domain-containing protein</fullName>
    </recommendedName>
</protein>
<dbReference type="InterPro" id="IPR007362">
    <property type="entry name" value="DUF429"/>
</dbReference>
<evidence type="ECO:0000313" key="1">
    <source>
        <dbReference type="EMBL" id="ASC72179.1"/>
    </source>
</evidence>
<dbReference type="PIRSF" id="PIRSF018008">
    <property type="entry name" value="UCP018008"/>
    <property type="match status" value="1"/>
</dbReference>
<dbReference type="AlphaFoldDB" id="A0A1Z3HPF2"/>
<evidence type="ECO:0000313" key="2">
    <source>
        <dbReference type="Proteomes" id="UP000191901"/>
    </source>
</evidence>
<dbReference type="STRING" id="1641165.XM38_07140"/>
<dbReference type="Proteomes" id="UP000191901">
    <property type="component" value="Chromosome"/>
</dbReference>
<reference evidence="1 2" key="1">
    <citation type="journal article" date="2016" name="Biochim. Biophys. Acta">
        <title>Characterization of red-shifted phycobilisomes isolated from the chlorophyll f-containing cyanobacterium Halomicronema hongdechloris.</title>
        <authorList>
            <person name="Li Y."/>
            <person name="Lin Y."/>
            <person name="Garvey C.J."/>
            <person name="Birch D."/>
            <person name="Corkery R.W."/>
            <person name="Loughlin P.C."/>
            <person name="Scheer H."/>
            <person name="Willows R.D."/>
            <person name="Chen M."/>
        </authorList>
    </citation>
    <scope>NUCLEOTIDE SEQUENCE [LARGE SCALE GENOMIC DNA]</scope>
    <source>
        <strain evidence="1 2">C2206</strain>
    </source>
</reference>
<name>A0A1Z3HPF2_9CYAN</name>
<organism evidence="1 2">
    <name type="scientific">Halomicronema hongdechloris C2206</name>
    <dbReference type="NCBI Taxonomy" id="1641165"/>
    <lineage>
        <taxon>Bacteria</taxon>
        <taxon>Bacillati</taxon>
        <taxon>Cyanobacteriota</taxon>
        <taxon>Cyanophyceae</taxon>
        <taxon>Nodosilineales</taxon>
        <taxon>Nodosilineaceae</taxon>
        <taxon>Halomicronema</taxon>
    </lineage>
</organism>
<dbReference type="EMBL" id="CP021983">
    <property type="protein sequence ID" value="ASC72179.1"/>
    <property type="molecule type" value="Genomic_DNA"/>
</dbReference>
<evidence type="ECO:0008006" key="3">
    <source>
        <dbReference type="Google" id="ProtNLM"/>
    </source>
</evidence>
<accession>A0A1Z3HPF2</accession>
<dbReference type="Pfam" id="PF04250">
    <property type="entry name" value="DUF429"/>
    <property type="match status" value="1"/>
</dbReference>